<gene>
    <name evidence="20" type="primary">nirK</name>
    <name evidence="20" type="ORF">EI693_01455</name>
</gene>
<comment type="pathway">
    <text evidence="3">Nitrogen metabolism; nitrate reduction (denitrification); dinitrogen from nitrate: step 2/4.</text>
</comment>
<evidence type="ECO:0000256" key="10">
    <source>
        <dbReference type="ARBA" id="ARBA00022737"/>
    </source>
</evidence>
<evidence type="ECO:0000256" key="14">
    <source>
        <dbReference type="ARBA" id="ARBA00023008"/>
    </source>
</evidence>
<comment type="catalytic activity">
    <reaction evidence="16 17">
        <text>nitric oxide + Fe(III)-[cytochrome c] + H2O = Fe(II)-[cytochrome c] + nitrite + 2 H(+)</text>
        <dbReference type="Rhea" id="RHEA:15233"/>
        <dbReference type="Rhea" id="RHEA-COMP:10350"/>
        <dbReference type="Rhea" id="RHEA-COMP:14399"/>
        <dbReference type="ChEBI" id="CHEBI:15377"/>
        <dbReference type="ChEBI" id="CHEBI:15378"/>
        <dbReference type="ChEBI" id="CHEBI:16301"/>
        <dbReference type="ChEBI" id="CHEBI:16480"/>
        <dbReference type="ChEBI" id="CHEBI:29033"/>
        <dbReference type="ChEBI" id="CHEBI:29034"/>
        <dbReference type="EC" id="1.7.2.1"/>
    </reaction>
</comment>
<evidence type="ECO:0000256" key="4">
    <source>
        <dbReference type="ARBA" id="ARBA00010609"/>
    </source>
</evidence>
<dbReference type="InterPro" id="IPR008972">
    <property type="entry name" value="Cupredoxin"/>
</dbReference>
<keyword evidence="13 17" id="KW-0560">Oxidoreductase</keyword>
<comment type="subcellular location">
    <subcellularLocation>
        <location evidence="2">Periplasm</location>
    </subcellularLocation>
</comment>
<evidence type="ECO:0000256" key="2">
    <source>
        <dbReference type="ARBA" id="ARBA00004418"/>
    </source>
</evidence>
<evidence type="ECO:0000256" key="9">
    <source>
        <dbReference type="ARBA" id="ARBA00022723"/>
    </source>
</evidence>
<comment type="cofactor">
    <cofactor evidence="17">
        <name>Cu(+)</name>
        <dbReference type="ChEBI" id="CHEBI:49552"/>
    </cofactor>
    <text evidence="17">Binds 1 Cu(+) ion.</text>
</comment>
<dbReference type="PROSITE" id="PS51318">
    <property type="entry name" value="TAT"/>
    <property type="match status" value="1"/>
</dbReference>
<dbReference type="EC" id="1.7.2.1" evidence="6 17"/>
<keyword evidence="9 17" id="KW-0479">Metal-binding</keyword>
<dbReference type="PRINTS" id="PR00695">
    <property type="entry name" value="CUNO2RDTASE"/>
</dbReference>
<dbReference type="Pfam" id="PF00394">
    <property type="entry name" value="Cu-oxidase"/>
    <property type="match status" value="1"/>
</dbReference>
<evidence type="ECO:0000256" key="12">
    <source>
        <dbReference type="ARBA" id="ARBA00022827"/>
    </source>
</evidence>
<keyword evidence="11" id="KW-0574">Periplasm</keyword>
<keyword evidence="12" id="KW-0274">FAD</keyword>
<accession>A0ABN5TAK8</accession>
<evidence type="ECO:0000256" key="5">
    <source>
        <dbReference type="ARBA" id="ARBA00011233"/>
    </source>
</evidence>
<dbReference type="EMBL" id="CP034337">
    <property type="protein sequence ID" value="AZL71836.1"/>
    <property type="molecule type" value="Genomic_DNA"/>
</dbReference>
<evidence type="ECO:0000259" key="19">
    <source>
        <dbReference type="Pfam" id="PF07732"/>
    </source>
</evidence>
<comment type="cofactor">
    <cofactor evidence="1">
        <name>FAD</name>
        <dbReference type="ChEBI" id="CHEBI:57692"/>
    </cofactor>
</comment>
<keyword evidence="8" id="KW-0285">Flavoprotein</keyword>
<evidence type="ECO:0000256" key="1">
    <source>
        <dbReference type="ARBA" id="ARBA00001974"/>
    </source>
</evidence>
<feature type="domain" description="Plastocyanin-like" evidence="18">
    <location>
        <begin position="216"/>
        <end position="366"/>
    </location>
</feature>
<dbReference type="InterPro" id="IPR001117">
    <property type="entry name" value="Cu-oxidase_2nd"/>
</dbReference>
<evidence type="ECO:0000256" key="8">
    <source>
        <dbReference type="ARBA" id="ARBA00022630"/>
    </source>
</evidence>
<keyword evidence="21" id="KW-1185">Reference proteome</keyword>
<feature type="domain" description="Plastocyanin-like" evidence="19">
    <location>
        <begin position="98"/>
        <end position="199"/>
    </location>
</feature>
<evidence type="ECO:0000259" key="18">
    <source>
        <dbReference type="Pfam" id="PF00394"/>
    </source>
</evidence>
<dbReference type="GO" id="GO:0050421">
    <property type="term" value="F:nitrite reductase (NO-forming) activity"/>
    <property type="evidence" value="ECO:0007669"/>
    <property type="project" value="UniProtKB-EC"/>
</dbReference>
<dbReference type="InterPro" id="IPR006311">
    <property type="entry name" value="TAT_signal"/>
</dbReference>
<keyword evidence="14 17" id="KW-0186">Copper</keyword>
<evidence type="ECO:0000313" key="21">
    <source>
        <dbReference type="Proteomes" id="UP000272622"/>
    </source>
</evidence>
<dbReference type="Proteomes" id="UP000272622">
    <property type="component" value="Chromosome"/>
</dbReference>
<dbReference type="InterPro" id="IPR001287">
    <property type="entry name" value="NO2-reductase_Cu"/>
</dbReference>
<dbReference type="NCBIfam" id="TIGR02376">
    <property type="entry name" value="Cu_nitrite_red"/>
    <property type="match status" value="1"/>
</dbReference>
<evidence type="ECO:0000256" key="7">
    <source>
        <dbReference type="ARBA" id="ARBA00017290"/>
    </source>
</evidence>
<evidence type="ECO:0000256" key="11">
    <source>
        <dbReference type="ARBA" id="ARBA00022764"/>
    </source>
</evidence>
<proteinExistence type="inferred from homology"/>
<dbReference type="Gene3D" id="2.60.40.420">
    <property type="entry name" value="Cupredoxins - blue copper proteins"/>
    <property type="match status" value="2"/>
</dbReference>
<evidence type="ECO:0000313" key="20">
    <source>
        <dbReference type="EMBL" id="AZL71836.1"/>
    </source>
</evidence>
<evidence type="ECO:0000256" key="17">
    <source>
        <dbReference type="RuleBase" id="RU365025"/>
    </source>
</evidence>
<evidence type="ECO:0000256" key="3">
    <source>
        <dbReference type="ARBA" id="ARBA00005127"/>
    </source>
</evidence>
<dbReference type="RefSeq" id="WP_125462241.1">
    <property type="nucleotide sequence ID" value="NZ_CP034337.1"/>
</dbReference>
<protein>
    <recommendedName>
        <fullName evidence="7 17">Copper-containing nitrite reductase</fullName>
        <ecNumber evidence="6 17">1.7.2.1</ecNumber>
    </recommendedName>
</protein>
<dbReference type="Pfam" id="PF07732">
    <property type="entry name" value="Cu-oxidase_3"/>
    <property type="match status" value="1"/>
</dbReference>
<evidence type="ECO:0000256" key="16">
    <source>
        <dbReference type="ARBA" id="ARBA00049340"/>
    </source>
</evidence>
<reference evidence="20 21" key="1">
    <citation type="submission" date="2018-12" db="EMBL/GenBank/DDBJ databases">
        <authorList>
            <person name="Li S."/>
            <person name="Yang R."/>
            <person name="Chen G."/>
            <person name="Zou L."/>
            <person name="Zhang C."/>
            <person name="Chen Y."/>
            <person name="Liu Z."/>
            <person name="Li Y."/>
            <person name="Yan Y."/>
            <person name="Huang M."/>
            <person name="Chen T."/>
        </authorList>
    </citation>
    <scope>NUCLEOTIDE SEQUENCE [LARGE SCALE GENOMIC DNA]</scope>
    <source>
        <strain evidence="20 21">2014</strain>
    </source>
</reference>
<keyword evidence="10" id="KW-0677">Repeat</keyword>
<dbReference type="InterPro" id="IPR011707">
    <property type="entry name" value="Cu-oxidase-like_N"/>
</dbReference>
<comment type="cofactor">
    <cofactor evidence="17">
        <name>Cu(2+)</name>
        <dbReference type="ChEBI" id="CHEBI:29036"/>
    </cofactor>
    <text evidence="17">Binds 1 Cu(+) ion.</text>
</comment>
<keyword evidence="15" id="KW-0534">Nitrate assimilation</keyword>
<evidence type="ECO:0000256" key="6">
    <source>
        <dbReference type="ARBA" id="ARBA00011882"/>
    </source>
</evidence>
<sequence>MSEQQGVALTRRGVLAGGVLLGVGSSVLASGLARAAAAAATNNPPTDLTQLERTRVELVAPPQVHAHSQRAPGKPRIVEFRMEIEEKELAVDSEGAYIHAMTFNGSVPGPLMVVHEGDYVELTLVNPASNSMVHNIDFHAATGALGGGELTHVKPGEQVKLRFKADRAGVFVYHCAPGGVMIPWHVVCGMNGAIMVLPRDGLRDGDGRALQYDKVWYIGEQDYYIPRDKDGKYKRYASPSASFADMYQVMKGLIPTHVVFNGSVGALTGQHALTATLGETVLIVHSQANRDTRPHLIGGHGDYVWAAGKFANPPQRNLETWFIPGGAAGAALYTFRQPGLYTYLNHNLIEAVMLGAAAHVQVEGQWNDDLMKQLEAPGPIR</sequence>
<name>A0ABN5TAK8_9PSED</name>
<comment type="subunit">
    <text evidence="5 17">Homotrimer.</text>
</comment>
<evidence type="ECO:0000256" key="15">
    <source>
        <dbReference type="ARBA" id="ARBA00023063"/>
    </source>
</evidence>
<dbReference type="SUPFAM" id="SSF49503">
    <property type="entry name" value="Cupredoxins"/>
    <property type="match status" value="2"/>
</dbReference>
<dbReference type="CDD" id="cd11020">
    <property type="entry name" value="CuRO_1_CuNIR"/>
    <property type="match status" value="1"/>
</dbReference>
<comment type="similarity">
    <text evidence="4 17">Belongs to the multicopper oxidase family.</text>
</comment>
<evidence type="ECO:0000256" key="13">
    <source>
        <dbReference type="ARBA" id="ARBA00023002"/>
    </source>
</evidence>
<organism evidence="20 21">
    <name type="scientific">Pseudomonas oryziphila</name>
    <dbReference type="NCBI Taxonomy" id="2894079"/>
    <lineage>
        <taxon>Bacteria</taxon>
        <taxon>Pseudomonadati</taxon>
        <taxon>Pseudomonadota</taxon>
        <taxon>Gammaproteobacteria</taxon>
        <taxon>Pseudomonadales</taxon>
        <taxon>Pseudomonadaceae</taxon>
        <taxon>Pseudomonas</taxon>
    </lineage>
</organism>